<dbReference type="Gene3D" id="1.20.1250.20">
    <property type="entry name" value="MFS general substrate transporter like domains"/>
    <property type="match status" value="1"/>
</dbReference>
<dbReference type="GO" id="GO:0016020">
    <property type="term" value="C:membrane"/>
    <property type="evidence" value="ECO:0007669"/>
    <property type="project" value="UniProtKB-SubCell"/>
</dbReference>
<comment type="caution">
    <text evidence="7">The sequence shown here is derived from an EMBL/GenBank/DDBJ whole genome shotgun (WGS) entry which is preliminary data.</text>
</comment>
<reference evidence="7 8" key="1">
    <citation type="submission" date="2020-02" db="EMBL/GenBank/DDBJ databases">
        <title>Identification and distribution of gene clusters putatively required for synthesis of sphingolipid metabolism inhibitors in phylogenetically diverse species of the filamentous fungus Fusarium.</title>
        <authorList>
            <person name="Kim H.-S."/>
            <person name="Busman M."/>
            <person name="Brown D.W."/>
            <person name="Divon H."/>
            <person name="Uhlig S."/>
            <person name="Proctor R.H."/>
        </authorList>
    </citation>
    <scope>NUCLEOTIDE SEQUENCE [LARGE SCALE GENOMIC DNA]</scope>
    <source>
        <strain evidence="7 8">NRRL 2903</strain>
    </source>
</reference>
<feature type="transmembrane region" description="Helical" evidence="6">
    <location>
        <begin position="121"/>
        <end position="142"/>
    </location>
</feature>
<proteinExistence type="predicted"/>
<dbReference type="PANTHER" id="PTHR43791">
    <property type="entry name" value="PERMEASE-RELATED"/>
    <property type="match status" value="1"/>
</dbReference>
<protein>
    <recommendedName>
        <fullName evidence="9">Major facilitator superfamily (MFS) profile domain-containing protein</fullName>
    </recommendedName>
</protein>
<sequence length="152" mass="16816">MTTGKAEKTSLPNHDLDAKMGETLSLQGSVQVAEEGVDNRARGRKVLRRIDVCLMPLLLVSYTLQFLDKQSLNFSSIMGIIDDLDLVGSRYSWCSSAFYFGYLAFSYPASFLMVRLPLGKYLAGSSLAWAIVLCCHAAVQSFEGLLVARFFL</sequence>
<dbReference type="InterPro" id="IPR036259">
    <property type="entry name" value="MFS_trans_sf"/>
</dbReference>
<dbReference type="GO" id="GO:0022857">
    <property type="term" value="F:transmembrane transporter activity"/>
    <property type="evidence" value="ECO:0007669"/>
    <property type="project" value="TreeGrafter"/>
</dbReference>
<dbReference type="AlphaFoldDB" id="A0AAN5YXP3"/>
<evidence type="ECO:0000313" key="7">
    <source>
        <dbReference type="EMBL" id="KAF5227192.1"/>
    </source>
</evidence>
<name>A0AAN5YXP3_FUSAU</name>
<dbReference type="SUPFAM" id="SSF103473">
    <property type="entry name" value="MFS general substrate transporter"/>
    <property type="match status" value="1"/>
</dbReference>
<evidence type="ECO:0008006" key="9">
    <source>
        <dbReference type="Google" id="ProtNLM"/>
    </source>
</evidence>
<keyword evidence="8" id="KW-1185">Reference proteome</keyword>
<keyword evidence="3 6" id="KW-0812">Transmembrane</keyword>
<evidence type="ECO:0000256" key="1">
    <source>
        <dbReference type="ARBA" id="ARBA00004141"/>
    </source>
</evidence>
<evidence type="ECO:0000256" key="4">
    <source>
        <dbReference type="ARBA" id="ARBA00022989"/>
    </source>
</evidence>
<organism evidence="7 8">
    <name type="scientific">Fusarium austroamericanum</name>
    <dbReference type="NCBI Taxonomy" id="282268"/>
    <lineage>
        <taxon>Eukaryota</taxon>
        <taxon>Fungi</taxon>
        <taxon>Dikarya</taxon>
        <taxon>Ascomycota</taxon>
        <taxon>Pezizomycotina</taxon>
        <taxon>Sordariomycetes</taxon>
        <taxon>Hypocreomycetidae</taxon>
        <taxon>Hypocreales</taxon>
        <taxon>Nectriaceae</taxon>
        <taxon>Fusarium</taxon>
    </lineage>
</organism>
<gene>
    <name evidence="7" type="ORF">FAUST_11932</name>
</gene>
<keyword evidence="2" id="KW-0813">Transport</keyword>
<evidence type="ECO:0000256" key="3">
    <source>
        <dbReference type="ARBA" id="ARBA00022692"/>
    </source>
</evidence>
<evidence type="ECO:0000256" key="5">
    <source>
        <dbReference type="ARBA" id="ARBA00023136"/>
    </source>
</evidence>
<keyword evidence="4 6" id="KW-1133">Transmembrane helix</keyword>
<accession>A0AAN5YXP3</accession>
<evidence type="ECO:0000256" key="6">
    <source>
        <dbReference type="SAM" id="Phobius"/>
    </source>
</evidence>
<dbReference type="EMBL" id="JAAMOD010000664">
    <property type="protein sequence ID" value="KAF5227192.1"/>
    <property type="molecule type" value="Genomic_DNA"/>
</dbReference>
<comment type="subcellular location">
    <subcellularLocation>
        <location evidence="1">Membrane</location>
        <topology evidence="1">Multi-pass membrane protein</topology>
    </subcellularLocation>
</comment>
<feature type="transmembrane region" description="Helical" evidence="6">
    <location>
        <begin position="96"/>
        <end position="114"/>
    </location>
</feature>
<dbReference type="Proteomes" id="UP000537989">
    <property type="component" value="Unassembled WGS sequence"/>
</dbReference>
<keyword evidence="5 6" id="KW-0472">Membrane</keyword>
<evidence type="ECO:0000313" key="8">
    <source>
        <dbReference type="Proteomes" id="UP000537989"/>
    </source>
</evidence>
<dbReference type="PANTHER" id="PTHR43791:SF103">
    <property type="entry name" value="MAJOR FACILITATOR SUPERFAMILY (MFS) PROFILE DOMAIN-CONTAINING PROTEIN-RELATED"/>
    <property type="match status" value="1"/>
</dbReference>
<feature type="non-terminal residue" evidence="7">
    <location>
        <position position="152"/>
    </location>
</feature>
<evidence type="ECO:0000256" key="2">
    <source>
        <dbReference type="ARBA" id="ARBA00022448"/>
    </source>
</evidence>